<organism evidence="2 3">
    <name type="scientific">Seminavis robusta</name>
    <dbReference type="NCBI Taxonomy" id="568900"/>
    <lineage>
        <taxon>Eukaryota</taxon>
        <taxon>Sar</taxon>
        <taxon>Stramenopiles</taxon>
        <taxon>Ochrophyta</taxon>
        <taxon>Bacillariophyta</taxon>
        <taxon>Bacillariophyceae</taxon>
        <taxon>Bacillariophycidae</taxon>
        <taxon>Naviculales</taxon>
        <taxon>Naviculaceae</taxon>
        <taxon>Seminavis</taxon>
    </lineage>
</organism>
<evidence type="ECO:0000256" key="1">
    <source>
        <dbReference type="SAM" id="MobiDB-lite"/>
    </source>
</evidence>
<evidence type="ECO:0000313" key="2">
    <source>
        <dbReference type="EMBL" id="CAB9524830.1"/>
    </source>
</evidence>
<gene>
    <name evidence="2" type="ORF">SEMRO_1593_G284490.1</name>
</gene>
<dbReference type="PANTHER" id="PTHR36529">
    <property type="entry name" value="SLL1095 PROTEIN"/>
    <property type="match status" value="1"/>
</dbReference>
<dbReference type="Proteomes" id="UP001153069">
    <property type="component" value="Unassembled WGS sequence"/>
</dbReference>
<dbReference type="InterPro" id="IPR018641">
    <property type="entry name" value="Trfase_1_rSAM/seldom-assoc"/>
</dbReference>
<sequence length="300" mass="32566">MDQASDNPSPLHTIVVVAKCPIPGKSKTRLIPKLKEEGSAKLAKAMLSDVLITLSECAQLAKVRKILFYAPANDQGKTIMNNLLQELDLSTSSTTTTSSDHPQPRDWMLLPMISQDLTSPNLGDILTDILQRTRALQNNGNVVFLGMDSPELPMEEIVAAINNNQQHAVLCPANDGGYGMLSVPRNAPADRIFQGIRWSDPLTALGQIKALTDANIPVQLGRLMNDIDEEEDLEALCQRLLATAGKDDRITNANEHDNQQQNGNDDVLLQSSSGSQGPSITGSCPNTRQILQELNLLSTP</sequence>
<dbReference type="Pfam" id="PF09837">
    <property type="entry name" value="DUF2064"/>
    <property type="match status" value="1"/>
</dbReference>
<dbReference type="SUPFAM" id="SSF53448">
    <property type="entry name" value="Nucleotide-diphospho-sugar transferases"/>
    <property type="match status" value="1"/>
</dbReference>
<protein>
    <submittedName>
        <fullName evidence="2">Uncharacterized protein conserved in bacteria (DUF2064)</fullName>
    </submittedName>
</protein>
<dbReference type="EMBL" id="CAICTM010001591">
    <property type="protein sequence ID" value="CAB9524830.1"/>
    <property type="molecule type" value="Genomic_DNA"/>
</dbReference>
<proteinExistence type="predicted"/>
<accession>A0A9N8HU25</accession>
<dbReference type="AlphaFoldDB" id="A0A9N8HU25"/>
<evidence type="ECO:0000313" key="3">
    <source>
        <dbReference type="Proteomes" id="UP001153069"/>
    </source>
</evidence>
<name>A0A9N8HU25_9STRA</name>
<keyword evidence="3" id="KW-1185">Reference proteome</keyword>
<dbReference type="PANTHER" id="PTHR36529:SF1">
    <property type="entry name" value="GLYCOSYLTRANSFERASE"/>
    <property type="match status" value="1"/>
</dbReference>
<feature type="region of interest" description="Disordered" evidence="1">
    <location>
        <begin position="253"/>
        <end position="285"/>
    </location>
</feature>
<comment type="caution">
    <text evidence="2">The sequence shown here is derived from an EMBL/GenBank/DDBJ whole genome shotgun (WGS) entry which is preliminary data.</text>
</comment>
<feature type="compositionally biased region" description="Low complexity" evidence="1">
    <location>
        <begin position="271"/>
        <end position="283"/>
    </location>
</feature>
<dbReference type="Gene3D" id="3.90.550.10">
    <property type="entry name" value="Spore Coat Polysaccharide Biosynthesis Protein SpsA, Chain A"/>
    <property type="match status" value="1"/>
</dbReference>
<reference evidence="2" key="1">
    <citation type="submission" date="2020-06" db="EMBL/GenBank/DDBJ databases">
        <authorList>
            <consortium name="Plant Systems Biology data submission"/>
        </authorList>
    </citation>
    <scope>NUCLEOTIDE SEQUENCE</scope>
    <source>
        <strain evidence="2">D6</strain>
    </source>
</reference>
<dbReference type="InterPro" id="IPR029044">
    <property type="entry name" value="Nucleotide-diphossugar_trans"/>
</dbReference>
<dbReference type="OrthoDB" id="191769at2759"/>